<dbReference type="Gene3D" id="3.30.1310.10">
    <property type="entry name" value="Nucleoid-associated protein YbaB-like domain"/>
    <property type="match status" value="1"/>
</dbReference>
<proteinExistence type="predicted"/>
<accession>A0ABY7B845</accession>
<name>A0ABY7B845_9PSEU</name>
<dbReference type="Proteomes" id="UP001163203">
    <property type="component" value="Chromosome"/>
</dbReference>
<sequence length="122" mass="13179">MGVDQYGDYEQMAAEVRAAQQRMAEIRVTAESEDGLISATVGASGQLIELRLDPRIYRAPDSAGLAEAITDTVHEAAKGAQEEGFEILARYLPTDATPENADLRFDPLLTDLDREVSGGAPR</sequence>
<dbReference type="RefSeq" id="WP_268757943.1">
    <property type="nucleotide sequence ID" value="NZ_CP113836.1"/>
</dbReference>
<dbReference type="Pfam" id="PF02575">
    <property type="entry name" value="YbaB_DNA_bd"/>
    <property type="match status" value="1"/>
</dbReference>
<dbReference type="InterPro" id="IPR004401">
    <property type="entry name" value="YbaB/EbfC"/>
</dbReference>
<protein>
    <submittedName>
        <fullName evidence="1">YbaB/EbfC family nucleoid-associated protein</fullName>
    </submittedName>
</protein>
<dbReference type="InterPro" id="IPR036894">
    <property type="entry name" value="YbaB-like_sf"/>
</dbReference>
<reference evidence="1" key="1">
    <citation type="submission" date="2022-11" db="EMBL/GenBank/DDBJ databases">
        <authorList>
            <person name="Mo P."/>
        </authorList>
    </citation>
    <scope>NUCLEOTIDE SEQUENCE</scope>
    <source>
        <strain evidence="1">HUAS 11-8</strain>
    </source>
</reference>
<gene>
    <name evidence="1" type="ORF">ORV05_08775</name>
</gene>
<evidence type="ECO:0000313" key="1">
    <source>
        <dbReference type="EMBL" id="WAL67848.1"/>
    </source>
</evidence>
<evidence type="ECO:0000313" key="2">
    <source>
        <dbReference type="Proteomes" id="UP001163203"/>
    </source>
</evidence>
<keyword evidence="2" id="KW-1185">Reference proteome</keyword>
<organism evidence="1 2">
    <name type="scientific">Amycolatopsis cynarae</name>
    <dbReference type="NCBI Taxonomy" id="2995223"/>
    <lineage>
        <taxon>Bacteria</taxon>
        <taxon>Bacillati</taxon>
        <taxon>Actinomycetota</taxon>
        <taxon>Actinomycetes</taxon>
        <taxon>Pseudonocardiales</taxon>
        <taxon>Pseudonocardiaceae</taxon>
        <taxon>Amycolatopsis</taxon>
    </lineage>
</organism>
<dbReference type="SUPFAM" id="SSF82607">
    <property type="entry name" value="YbaB-like"/>
    <property type="match status" value="1"/>
</dbReference>
<dbReference type="EMBL" id="CP113836">
    <property type="protein sequence ID" value="WAL67848.1"/>
    <property type="molecule type" value="Genomic_DNA"/>
</dbReference>